<evidence type="ECO:0000313" key="3">
    <source>
        <dbReference type="Proteomes" id="UP001150728"/>
    </source>
</evidence>
<dbReference type="Gene3D" id="3.30.700.10">
    <property type="entry name" value="Glycoprotein, Type 4 Pilin"/>
    <property type="match status" value="1"/>
</dbReference>
<dbReference type="InterPro" id="IPR012902">
    <property type="entry name" value="N_methyl_site"/>
</dbReference>
<dbReference type="SUPFAM" id="SSF54523">
    <property type="entry name" value="Pili subunits"/>
    <property type="match status" value="1"/>
</dbReference>
<keyword evidence="1" id="KW-0812">Transmembrane</keyword>
<sequence length="69" mass="7595">MKKRRANSQASMGGFTLIELTIVLAVMAMIAVYATPRYMEQLNQKRAILTAADQHGAWPQTGTEHCTTA</sequence>
<dbReference type="Proteomes" id="UP001150728">
    <property type="component" value="Unassembled WGS sequence"/>
</dbReference>
<keyword evidence="1" id="KW-0472">Membrane</keyword>
<name>A0A9X4DFI8_9PSED</name>
<accession>A0A9X4DFI8</accession>
<protein>
    <submittedName>
        <fullName evidence="2">Type II secretion system GspH family protein</fullName>
    </submittedName>
</protein>
<dbReference type="Pfam" id="PF07963">
    <property type="entry name" value="N_methyl"/>
    <property type="match status" value="1"/>
</dbReference>
<evidence type="ECO:0000313" key="2">
    <source>
        <dbReference type="EMBL" id="MDD2115150.1"/>
    </source>
</evidence>
<dbReference type="InterPro" id="IPR045584">
    <property type="entry name" value="Pilin-like"/>
</dbReference>
<dbReference type="AlphaFoldDB" id="A0A9X4DFI8"/>
<dbReference type="NCBIfam" id="TIGR02532">
    <property type="entry name" value="IV_pilin_GFxxxE"/>
    <property type="match status" value="1"/>
</dbReference>
<proteinExistence type="predicted"/>
<gene>
    <name evidence="2" type="ORF">NP554_25510</name>
</gene>
<organism evidence="2 3">
    <name type="scientific">Pseudomonas asiatica</name>
    <dbReference type="NCBI Taxonomy" id="2219225"/>
    <lineage>
        <taxon>Bacteria</taxon>
        <taxon>Pseudomonadati</taxon>
        <taxon>Pseudomonadota</taxon>
        <taxon>Gammaproteobacteria</taxon>
        <taxon>Pseudomonadales</taxon>
        <taxon>Pseudomonadaceae</taxon>
        <taxon>Pseudomonas</taxon>
    </lineage>
</organism>
<feature type="transmembrane region" description="Helical" evidence="1">
    <location>
        <begin position="12"/>
        <end position="34"/>
    </location>
</feature>
<comment type="caution">
    <text evidence="2">The sequence shown here is derived from an EMBL/GenBank/DDBJ whole genome shotgun (WGS) entry which is preliminary data.</text>
</comment>
<reference evidence="2" key="1">
    <citation type="submission" date="2022-07" db="EMBL/GenBank/DDBJ databases">
        <title>Multi-strain Analysis of Pseudomonas putida Reveals Metabolic and Genetic Diversity.</title>
        <authorList>
            <person name="Monk J.M."/>
        </authorList>
    </citation>
    <scope>NUCLEOTIDE SEQUENCE</scope>
    <source>
        <strain evidence="2">17633</strain>
    </source>
</reference>
<dbReference type="RefSeq" id="WP_259677112.1">
    <property type="nucleotide sequence ID" value="NZ_JANIAM010000029.1"/>
</dbReference>
<evidence type="ECO:0000256" key="1">
    <source>
        <dbReference type="SAM" id="Phobius"/>
    </source>
</evidence>
<keyword evidence="1" id="KW-1133">Transmembrane helix</keyword>
<dbReference type="EMBL" id="JANIAM010000029">
    <property type="protein sequence ID" value="MDD2115150.1"/>
    <property type="molecule type" value="Genomic_DNA"/>
</dbReference>